<keyword evidence="6 7" id="KW-0326">Glycosidase</keyword>
<evidence type="ECO:0000256" key="5">
    <source>
        <dbReference type="ARBA" id="ARBA00022801"/>
    </source>
</evidence>
<feature type="chain" id="PRO_5043411887" description="Trehalase" evidence="8">
    <location>
        <begin position="19"/>
        <end position="605"/>
    </location>
</feature>
<accession>A0AAR5QJF9</accession>
<evidence type="ECO:0000256" key="6">
    <source>
        <dbReference type="ARBA" id="ARBA00023295"/>
    </source>
</evidence>
<dbReference type="Pfam" id="PF01204">
    <property type="entry name" value="Trehalase"/>
    <property type="match status" value="1"/>
</dbReference>
<evidence type="ECO:0000313" key="10">
    <source>
        <dbReference type="Proteomes" id="UP000019118"/>
    </source>
</evidence>
<evidence type="ECO:0000256" key="3">
    <source>
        <dbReference type="ARBA" id="ARBA00012757"/>
    </source>
</evidence>
<dbReference type="PANTHER" id="PTHR23403">
    <property type="entry name" value="TREHALASE"/>
    <property type="match status" value="1"/>
</dbReference>
<dbReference type="GO" id="GO:0005993">
    <property type="term" value="P:trehalose catabolic process"/>
    <property type="evidence" value="ECO:0007669"/>
    <property type="project" value="TreeGrafter"/>
</dbReference>
<evidence type="ECO:0000256" key="7">
    <source>
        <dbReference type="RuleBase" id="RU361180"/>
    </source>
</evidence>
<dbReference type="EnsemblMetazoa" id="XM_019917806.1">
    <property type="protein sequence ID" value="XP_019773365.1"/>
    <property type="gene ID" value="LOC109546730"/>
</dbReference>
<dbReference type="PROSITE" id="PS00927">
    <property type="entry name" value="TREHALASE_1"/>
    <property type="match status" value="1"/>
</dbReference>
<dbReference type="InterPro" id="IPR012341">
    <property type="entry name" value="6hp_glycosidase-like_sf"/>
</dbReference>
<dbReference type="InterPro" id="IPR008928">
    <property type="entry name" value="6-hairpin_glycosidase_sf"/>
</dbReference>
<comment type="similarity">
    <text evidence="2 7">Belongs to the glycosyl hydrolase 37 family.</text>
</comment>
<keyword evidence="8" id="KW-0732">Signal</keyword>
<dbReference type="GO" id="GO:0004555">
    <property type="term" value="F:alpha,alpha-trehalase activity"/>
    <property type="evidence" value="ECO:0007669"/>
    <property type="project" value="UniProtKB-EC"/>
</dbReference>
<dbReference type="EC" id="3.2.1.28" evidence="3 7"/>
<organism evidence="9 10">
    <name type="scientific">Dendroctonus ponderosae</name>
    <name type="common">Mountain pine beetle</name>
    <dbReference type="NCBI Taxonomy" id="77166"/>
    <lineage>
        <taxon>Eukaryota</taxon>
        <taxon>Metazoa</taxon>
        <taxon>Ecdysozoa</taxon>
        <taxon>Arthropoda</taxon>
        <taxon>Hexapoda</taxon>
        <taxon>Insecta</taxon>
        <taxon>Pterygota</taxon>
        <taxon>Neoptera</taxon>
        <taxon>Endopterygota</taxon>
        <taxon>Coleoptera</taxon>
        <taxon>Polyphaga</taxon>
        <taxon>Cucujiformia</taxon>
        <taxon>Curculionidae</taxon>
        <taxon>Scolytinae</taxon>
        <taxon>Dendroctonus</taxon>
    </lineage>
</organism>
<evidence type="ECO:0000256" key="2">
    <source>
        <dbReference type="ARBA" id="ARBA00005615"/>
    </source>
</evidence>
<sequence length="605" mass="69058">MLILTLVSFMGCVWHSHASVIPSGPTIETTRIVGRRAKRATEEVHSCSSMVYCQGDLLDTVQKQELYADSKTFVDMSQRNDESVTLANFQAMMASTNNTPSKDDVQKFVDDNFVFENETESWTPPDFNENPAFLEKISDPNIRNFAKSLVSFWPQLGRKIRSSVNNNPTRHSLIPVPEGFIVPGGRFREIYYWDSYWIIKGLLISEMHETVKGMLTNLIYLIKQYGLIPNGSRVYYINRSQPPLFASMVGLYLDYTNDLNWLRANIEYIETELNFWLSSRTLNLTSHGVSYMLAHYGTESNTPRPESYSEDIATCAHETSETARRGCYNALKTAAETGWDFSTRWIFDEQGGTNATLSSIDSKRVIPVDLNAFLCKSFGLLADFYGKIGNVSKQNLWANRALEWRNSIETLLYNDADGIWYDFDYDMKVQRQYFFVSNFAPLWAECYREENKEQYGSKAVKYFRKSEIELFQGGIPTSLEESGEQWDLPNAWPPLQEFVVLGLHKSGDSEAQSVAKEFANRWISANMKGFETDGAMYEKYDAIYPGQYGGGGEYEVQLGFGWSNGVALAFIDQFSSSSKIKALMSKSLYFAMFSSLSLYFTYYKL</sequence>
<dbReference type="PROSITE" id="PS00928">
    <property type="entry name" value="TREHALASE_2"/>
    <property type="match status" value="1"/>
</dbReference>
<comment type="catalytic activity">
    <reaction evidence="1 7">
        <text>alpha,alpha-trehalose + H2O = alpha-D-glucose + beta-D-glucose</text>
        <dbReference type="Rhea" id="RHEA:32675"/>
        <dbReference type="ChEBI" id="CHEBI:15377"/>
        <dbReference type="ChEBI" id="CHEBI:15903"/>
        <dbReference type="ChEBI" id="CHEBI:16551"/>
        <dbReference type="ChEBI" id="CHEBI:17925"/>
        <dbReference type="EC" id="3.2.1.28"/>
    </reaction>
</comment>
<dbReference type="PRINTS" id="PR00744">
    <property type="entry name" value="GLHYDRLASE37"/>
</dbReference>
<dbReference type="PANTHER" id="PTHR23403:SF1">
    <property type="entry name" value="TREHALASE"/>
    <property type="match status" value="1"/>
</dbReference>
<evidence type="ECO:0000313" key="9">
    <source>
        <dbReference type="EnsemblMetazoa" id="XP_019773365.1"/>
    </source>
</evidence>
<keyword evidence="10" id="KW-1185">Reference proteome</keyword>
<dbReference type="Gene3D" id="1.50.10.10">
    <property type="match status" value="1"/>
</dbReference>
<reference evidence="10" key="1">
    <citation type="journal article" date="2013" name="Genome Biol.">
        <title>Draft genome of the mountain pine beetle, Dendroctonus ponderosae Hopkins, a major forest pest.</title>
        <authorList>
            <person name="Keeling C.I."/>
            <person name="Yuen M.M."/>
            <person name="Liao N.Y."/>
            <person name="Docking T.R."/>
            <person name="Chan S.K."/>
            <person name="Taylor G.A."/>
            <person name="Palmquist D.L."/>
            <person name="Jackman S.D."/>
            <person name="Nguyen A."/>
            <person name="Li M."/>
            <person name="Henderson H."/>
            <person name="Janes J.K."/>
            <person name="Zhao Y."/>
            <person name="Pandoh P."/>
            <person name="Moore R."/>
            <person name="Sperling F.A."/>
            <person name="Huber D.P."/>
            <person name="Birol I."/>
            <person name="Jones S.J."/>
            <person name="Bohlmann J."/>
        </authorList>
    </citation>
    <scope>NUCLEOTIDE SEQUENCE</scope>
</reference>
<dbReference type="InterPro" id="IPR001661">
    <property type="entry name" value="Glyco_hydro_37"/>
</dbReference>
<dbReference type="KEGG" id="dpa:109546730"/>
<protein>
    <recommendedName>
        <fullName evidence="4 7">Trehalase</fullName>
        <ecNumber evidence="3 7">3.2.1.28</ecNumber>
    </recommendedName>
    <alternativeName>
        <fullName evidence="7">Alpha-trehalose glucohydrolase</fullName>
    </alternativeName>
</protein>
<dbReference type="AlphaFoldDB" id="A0AAR5QJF9"/>
<feature type="signal peptide" evidence="8">
    <location>
        <begin position="1"/>
        <end position="18"/>
    </location>
</feature>
<name>A0AAR5QJF9_DENPD</name>
<dbReference type="GeneID" id="109546730"/>
<dbReference type="InterPro" id="IPR018232">
    <property type="entry name" value="Glyco_hydro_37_CS"/>
</dbReference>
<proteinExistence type="inferred from homology"/>
<evidence type="ECO:0000256" key="1">
    <source>
        <dbReference type="ARBA" id="ARBA00001576"/>
    </source>
</evidence>
<dbReference type="SUPFAM" id="SSF48208">
    <property type="entry name" value="Six-hairpin glycosidases"/>
    <property type="match status" value="1"/>
</dbReference>
<dbReference type="Proteomes" id="UP000019118">
    <property type="component" value="Unassembled WGS sequence"/>
</dbReference>
<keyword evidence="5 7" id="KW-0378">Hydrolase</keyword>
<evidence type="ECO:0000256" key="8">
    <source>
        <dbReference type="SAM" id="SignalP"/>
    </source>
</evidence>
<reference evidence="9" key="2">
    <citation type="submission" date="2024-08" db="UniProtKB">
        <authorList>
            <consortium name="EnsemblMetazoa"/>
        </authorList>
    </citation>
    <scope>IDENTIFICATION</scope>
</reference>
<evidence type="ECO:0000256" key="4">
    <source>
        <dbReference type="ARBA" id="ARBA00019905"/>
    </source>
</evidence>